<dbReference type="Gene3D" id="2.120.10.30">
    <property type="entry name" value="TolB, C-terminal domain"/>
    <property type="match status" value="1"/>
</dbReference>
<reference evidence="6 8" key="3">
    <citation type="journal article" date="2016" name="Proc. Natl. Acad. Sci. U.S.A.">
        <title>Comparative genomics of biotechnologically important yeasts.</title>
        <authorList>
            <person name="Riley R."/>
            <person name="Haridas S."/>
            <person name="Wolfe K.H."/>
            <person name="Lopes M.R."/>
            <person name="Hittinger C.T."/>
            <person name="Goeker M."/>
            <person name="Salamov A.A."/>
            <person name="Wisecaver J.H."/>
            <person name="Long T.M."/>
            <person name="Calvey C.H."/>
            <person name="Aerts A.L."/>
            <person name="Barry K.W."/>
            <person name="Choi C."/>
            <person name="Clum A."/>
            <person name="Coughlan A.Y."/>
            <person name="Deshpande S."/>
            <person name="Douglass A.P."/>
            <person name="Hanson S.J."/>
            <person name="Klenk H.-P."/>
            <person name="LaButti K.M."/>
            <person name="Lapidus A."/>
            <person name="Lindquist E.A."/>
            <person name="Lipzen A.M."/>
            <person name="Meier-Kolthoff J.P."/>
            <person name="Ohm R.A."/>
            <person name="Otillar R.P."/>
            <person name="Pangilinan J.L."/>
            <person name="Peng Y."/>
            <person name="Rokas A."/>
            <person name="Rosa C.A."/>
            <person name="Scheuner C."/>
            <person name="Sibirny A.A."/>
            <person name="Slot J.C."/>
            <person name="Stielow J.B."/>
            <person name="Sun H."/>
            <person name="Kurtzman C.P."/>
            <person name="Blackwell M."/>
            <person name="Grigoriev I.V."/>
            <person name="Jeffries T.W."/>
        </authorList>
    </citation>
    <scope>NUCLEOTIDE SEQUENCE [LARGE SCALE GENOMIC DNA]</scope>
    <source>
        <strain evidence="8">ATCC 18201 / CBS 1600 / BCRC 20928 / JCM 3617 / NBRC 0987 / NRRL Y-1542</strain>
        <strain evidence="6">NRRL Y-1542</strain>
    </source>
</reference>
<evidence type="ECO:0000256" key="2">
    <source>
        <dbReference type="PIRSR" id="PIRSR605511-1"/>
    </source>
</evidence>
<dbReference type="GO" id="GO:0004341">
    <property type="term" value="F:gluconolactonase activity"/>
    <property type="evidence" value="ECO:0007669"/>
    <property type="project" value="TreeGrafter"/>
</dbReference>
<dbReference type="PANTHER" id="PTHR10907">
    <property type="entry name" value="REGUCALCIN"/>
    <property type="match status" value="1"/>
</dbReference>
<dbReference type="OrthoDB" id="423498at2759"/>
<dbReference type="SUPFAM" id="SSF63829">
    <property type="entry name" value="Calcium-dependent phosphotriesterase"/>
    <property type="match status" value="1"/>
</dbReference>
<dbReference type="InterPro" id="IPR005511">
    <property type="entry name" value="SMP-30"/>
</dbReference>
<keyword evidence="8" id="KW-1185">Reference proteome</keyword>
<protein>
    <submittedName>
        <fullName evidence="5">CGR1 protein</fullName>
    </submittedName>
</protein>
<dbReference type="InterPro" id="IPR013658">
    <property type="entry name" value="SGL"/>
</dbReference>
<evidence type="ECO:0000259" key="4">
    <source>
        <dbReference type="Pfam" id="PF08450"/>
    </source>
</evidence>
<dbReference type="Proteomes" id="UP000038830">
    <property type="component" value="Unassembled WGS sequence"/>
</dbReference>
<reference evidence="5" key="1">
    <citation type="submission" date="2014-12" db="EMBL/GenBank/DDBJ databases">
        <authorList>
            <person name="Jaenicke S."/>
        </authorList>
    </citation>
    <scope>NUCLEOTIDE SEQUENCE [LARGE SCALE GENOMIC DNA]</scope>
    <source>
        <strain evidence="5">CBS1600</strain>
    </source>
</reference>
<dbReference type="STRING" id="983966.A0A0H5CBD1"/>
<sequence>MPTEPFLNYNGRLSEGPTYNPSNNTLLWVDIIAGKFHRVRLPATSADNYTSQEKKQVEQSHEEFVIPDEYIGVIYLTDDDDVVYLGGKRGIAKYVLTTGEFKYKWLFPNGSKLRSNDGNVDPEGNIWQGVMGSFDYGPIEEGALLKIDTKTDEVTTVIPNVLISNGINWSHDGRTLYWTSSLDLKIYAFDYHEGEISNKRVFIDIRAVYPDVESPEPDGFTLSESGDLFTAVWSTGTVAHFNAEGTLVEKFTLPAQRISACTFGGINMDELFITTANLQLEDPARLGENVQDLGGSIFRIKVKGQRGLLRPKLKLSA</sequence>
<evidence type="ECO:0000256" key="1">
    <source>
        <dbReference type="ARBA" id="ARBA00008853"/>
    </source>
</evidence>
<accession>A0A0H5CBD1</accession>
<gene>
    <name evidence="5" type="primary">CGR1</name>
    <name evidence="5" type="ORF">BN1211_1591</name>
    <name evidence="6" type="ORF">CYBJADRAFT_171863</name>
</gene>
<dbReference type="RefSeq" id="XP_020071893.1">
    <property type="nucleotide sequence ID" value="XM_020216266.1"/>
</dbReference>
<dbReference type="EMBL" id="CDQK01000002">
    <property type="protein sequence ID" value="CEP21489.1"/>
    <property type="molecule type" value="Genomic_DNA"/>
</dbReference>
<feature type="binding site" evidence="3">
    <location>
        <position position="218"/>
    </location>
    <ligand>
        <name>a divalent metal cation</name>
        <dbReference type="ChEBI" id="CHEBI:60240"/>
    </ligand>
</feature>
<evidence type="ECO:0000313" key="6">
    <source>
        <dbReference type="EMBL" id="ODV74854.1"/>
    </source>
</evidence>
<dbReference type="PANTHER" id="PTHR10907:SF47">
    <property type="entry name" value="REGUCALCIN"/>
    <property type="match status" value="1"/>
</dbReference>
<proteinExistence type="inferred from homology"/>
<dbReference type="PRINTS" id="PR01790">
    <property type="entry name" value="SMP30FAMILY"/>
</dbReference>
<dbReference type="InterPro" id="IPR011042">
    <property type="entry name" value="6-blade_b-propeller_TolB-like"/>
</dbReference>
<feature type="domain" description="SMP-30/Gluconolactonase/LRE-like region" evidence="4">
    <location>
        <begin position="13"/>
        <end position="277"/>
    </location>
</feature>
<feature type="active site" description="Proton donor/acceptor" evidence="2">
    <location>
        <position position="218"/>
    </location>
</feature>
<keyword evidence="3" id="KW-0479">Metal-binding</keyword>
<dbReference type="OMA" id="WAGTMRY"/>
<comment type="similarity">
    <text evidence="1">Belongs to the SMP-30/CGR1 family.</text>
</comment>
<evidence type="ECO:0000313" key="5">
    <source>
        <dbReference type="EMBL" id="CEP21489.1"/>
    </source>
</evidence>
<evidence type="ECO:0000256" key="3">
    <source>
        <dbReference type="PIRSR" id="PIRSR605511-2"/>
    </source>
</evidence>
<dbReference type="GO" id="GO:0005509">
    <property type="term" value="F:calcium ion binding"/>
    <property type="evidence" value="ECO:0007669"/>
    <property type="project" value="TreeGrafter"/>
</dbReference>
<feature type="binding site" evidence="3">
    <location>
        <position position="116"/>
    </location>
    <ligand>
        <name>substrate</name>
    </ligand>
</feature>
<dbReference type="Pfam" id="PF08450">
    <property type="entry name" value="SGL"/>
    <property type="match status" value="1"/>
</dbReference>
<feature type="binding site" evidence="3">
    <location>
        <position position="114"/>
    </location>
    <ligand>
        <name>substrate</name>
    </ligand>
</feature>
<dbReference type="AlphaFoldDB" id="A0A0H5CBD1"/>
<dbReference type="GeneID" id="30990662"/>
<dbReference type="Proteomes" id="UP000094389">
    <property type="component" value="Unassembled WGS sequence"/>
</dbReference>
<evidence type="ECO:0000313" key="8">
    <source>
        <dbReference type="Proteomes" id="UP000094389"/>
    </source>
</evidence>
<reference evidence="7" key="2">
    <citation type="journal article" date="2015" name="J. Biotechnol.">
        <title>The structure of the Cyberlindnera jadinii genome and its relation to Candida utilis analyzed by the occurrence of single nucleotide polymorphisms.</title>
        <authorList>
            <person name="Rupp O."/>
            <person name="Brinkrolf K."/>
            <person name="Buerth C."/>
            <person name="Kunigo M."/>
            <person name="Schneider J."/>
            <person name="Jaenicke S."/>
            <person name="Goesmann A."/>
            <person name="Puehler A."/>
            <person name="Jaeger K.-E."/>
            <person name="Ernst J.F."/>
        </authorList>
    </citation>
    <scope>NUCLEOTIDE SEQUENCE [LARGE SCALE GENOMIC DNA]</scope>
    <source>
        <strain evidence="7">ATCC 18201 / CBS 1600 / BCRC 20928 / JCM 3617 / NBRC 0987 / NRRL Y-1542</strain>
    </source>
</reference>
<evidence type="ECO:0000313" key="7">
    <source>
        <dbReference type="Proteomes" id="UP000038830"/>
    </source>
</evidence>
<name>A0A0H5CBD1_CYBJN</name>
<comment type="cofactor">
    <cofactor evidence="3">
        <name>Zn(2+)</name>
        <dbReference type="ChEBI" id="CHEBI:29105"/>
    </cofactor>
    <text evidence="3">Binds 1 divalent metal cation per subunit.</text>
</comment>
<feature type="binding site" evidence="3">
    <location>
        <position position="15"/>
    </location>
    <ligand>
        <name>a divalent metal cation</name>
        <dbReference type="ChEBI" id="CHEBI:60240"/>
    </ligand>
</feature>
<keyword evidence="3" id="KW-0862">Zinc</keyword>
<organism evidence="5 7">
    <name type="scientific">Cyberlindnera jadinii (strain ATCC 18201 / CBS 1600 / BCRC 20928 / JCM 3617 / NBRC 0987 / NRRL Y-1542)</name>
    <name type="common">Torula yeast</name>
    <name type="synonym">Candida utilis</name>
    <dbReference type="NCBI Taxonomy" id="983966"/>
    <lineage>
        <taxon>Eukaryota</taxon>
        <taxon>Fungi</taxon>
        <taxon>Dikarya</taxon>
        <taxon>Ascomycota</taxon>
        <taxon>Saccharomycotina</taxon>
        <taxon>Saccharomycetes</taxon>
        <taxon>Phaffomycetales</taxon>
        <taxon>Phaffomycetaceae</taxon>
        <taxon>Cyberlindnera</taxon>
    </lineage>
</organism>
<accession>A0A1E4S5S1</accession>
<dbReference type="EMBL" id="KV453927">
    <property type="protein sequence ID" value="ODV74854.1"/>
    <property type="molecule type" value="Genomic_DNA"/>
</dbReference>
<feature type="binding site" evidence="3">
    <location>
        <position position="165"/>
    </location>
    <ligand>
        <name>a divalent metal cation</name>
        <dbReference type="ChEBI" id="CHEBI:60240"/>
    </ligand>
</feature>